<keyword evidence="8" id="KW-1185">Reference proteome</keyword>
<proteinExistence type="predicted"/>
<reference evidence="8" key="1">
    <citation type="submission" date="2010-08" db="EMBL/GenBank/DDBJ databases">
        <authorList>
            <consortium name="Caenorhabditis japonica Sequencing Consortium"/>
            <person name="Wilson R.K."/>
        </authorList>
    </citation>
    <scope>NUCLEOTIDE SEQUENCE [LARGE SCALE GENOMIC DNA]</scope>
    <source>
        <strain evidence="8">DF5081</strain>
    </source>
</reference>
<comment type="subcellular location">
    <subcellularLocation>
        <location evidence="1">Membrane</location>
    </subcellularLocation>
</comment>
<dbReference type="Proteomes" id="UP000005237">
    <property type="component" value="Unassembled WGS sequence"/>
</dbReference>
<dbReference type="SUPFAM" id="SSF81321">
    <property type="entry name" value="Family A G protein-coupled receptor-like"/>
    <property type="match status" value="1"/>
</dbReference>
<feature type="transmembrane region" description="Helical" evidence="5">
    <location>
        <begin position="266"/>
        <end position="286"/>
    </location>
</feature>
<dbReference type="InterPro" id="IPR000276">
    <property type="entry name" value="GPCR_Rhodpsn"/>
</dbReference>
<evidence type="ECO:0000256" key="3">
    <source>
        <dbReference type="ARBA" id="ARBA00022989"/>
    </source>
</evidence>
<feature type="transmembrane region" description="Helical" evidence="5">
    <location>
        <begin position="118"/>
        <end position="135"/>
    </location>
</feature>
<dbReference type="AlphaFoldDB" id="A0A8R1DFY2"/>
<dbReference type="InterPro" id="IPR017452">
    <property type="entry name" value="GPCR_Rhodpsn_7TM"/>
</dbReference>
<organism evidence="7 8">
    <name type="scientific">Caenorhabditis japonica</name>
    <dbReference type="NCBI Taxonomy" id="281687"/>
    <lineage>
        <taxon>Eukaryota</taxon>
        <taxon>Metazoa</taxon>
        <taxon>Ecdysozoa</taxon>
        <taxon>Nematoda</taxon>
        <taxon>Chromadorea</taxon>
        <taxon>Rhabditida</taxon>
        <taxon>Rhabditina</taxon>
        <taxon>Rhabditomorpha</taxon>
        <taxon>Rhabditoidea</taxon>
        <taxon>Rhabditidae</taxon>
        <taxon>Peloderinae</taxon>
        <taxon>Caenorhabditis</taxon>
    </lineage>
</organism>
<evidence type="ECO:0000313" key="8">
    <source>
        <dbReference type="Proteomes" id="UP000005237"/>
    </source>
</evidence>
<dbReference type="PRINTS" id="PR00237">
    <property type="entry name" value="GPCRRHODOPSN"/>
</dbReference>
<dbReference type="PROSITE" id="PS50262">
    <property type="entry name" value="G_PROTEIN_RECEP_F1_2"/>
    <property type="match status" value="1"/>
</dbReference>
<dbReference type="PANTHER" id="PTHR47632:SF2">
    <property type="entry name" value="G-PROTEIN COUPLED RECEPTOR FRPR-1-RELATED"/>
    <property type="match status" value="1"/>
</dbReference>
<keyword evidence="3 5" id="KW-1133">Transmembrane helix</keyword>
<dbReference type="OMA" id="CYDYSET"/>
<feature type="transmembrane region" description="Helical" evidence="5">
    <location>
        <begin position="141"/>
        <end position="159"/>
    </location>
</feature>
<sequence length="366" mass="41256">MEGGLEILNMSLECSPESRSNGTCYGLAVCGYCYDFAETRQVSKEYEQFNLIVIGVLLPLIGCLGLIGNALSAFTYSRREMISSLNVYLFALACSDIVIILTAFFLFFLENMRKRSEWATYYFAVLSPVMFPLGLTAQTMSVFITVASAFDCFVLVAAGEKFKSKFCSVNTSILVIVKIFLLGTFYNSPHMYEIYVIDCWSTMYNTASKDVCPTALRANQDYVRIYYVYMYTIVMAVGPVLLLIVINSAIVVSMRRASSPNSESDIITLVLVVCLFITCNILPLTVNFLELLFGIINSYLIDLSNLMVVVNSSCNFLIYYTFGSNFRRTLRHYVRNALNRRPIRQNANSRTPPRVKLCLPPTEVLI</sequence>
<protein>
    <submittedName>
        <fullName evidence="7">G_PROTEIN_RECEP_F1_2 domain-containing protein</fullName>
    </submittedName>
</protein>
<dbReference type="CDD" id="cd14978">
    <property type="entry name" value="7tmA_FMRFamide_R-like"/>
    <property type="match status" value="1"/>
</dbReference>
<name>A0A8R1DFY2_CAEJA</name>
<reference evidence="7" key="2">
    <citation type="submission" date="2022-06" db="UniProtKB">
        <authorList>
            <consortium name="EnsemblMetazoa"/>
        </authorList>
    </citation>
    <scope>IDENTIFICATION</scope>
    <source>
        <strain evidence="7">DF5081</strain>
    </source>
</reference>
<keyword evidence="2 5" id="KW-0812">Transmembrane</keyword>
<feature type="transmembrane region" description="Helical" evidence="5">
    <location>
        <begin position="87"/>
        <end position="109"/>
    </location>
</feature>
<evidence type="ECO:0000313" key="7">
    <source>
        <dbReference type="EnsemblMetazoa" id="CJA00997a.1"/>
    </source>
</evidence>
<evidence type="ECO:0000256" key="2">
    <source>
        <dbReference type="ARBA" id="ARBA00022692"/>
    </source>
</evidence>
<dbReference type="InterPro" id="IPR053326">
    <property type="entry name" value="GPCR1-like"/>
</dbReference>
<dbReference type="PANTHER" id="PTHR47632">
    <property type="entry name" value="FMRFAMIDE PEPTIDE RECEPTOR FAMILY-RELATED"/>
    <property type="match status" value="1"/>
</dbReference>
<evidence type="ECO:0000256" key="5">
    <source>
        <dbReference type="SAM" id="Phobius"/>
    </source>
</evidence>
<feature type="transmembrane region" description="Helical" evidence="5">
    <location>
        <begin position="298"/>
        <end position="322"/>
    </location>
</feature>
<feature type="transmembrane region" description="Helical" evidence="5">
    <location>
        <begin position="226"/>
        <end position="254"/>
    </location>
</feature>
<dbReference type="GO" id="GO:0016020">
    <property type="term" value="C:membrane"/>
    <property type="evidence" value="ECO:0007669"/>
    <property type="project" value="UniProtKB-SubCell"/>
</dbReference>
<feature type="domain" description="G-protein coupled receptors family 1 profile" evidence="6">
    <location>
        <begin position="68"/>
        <end position="319"/>
    </location>
</feature>
<evidence type="ECO:0000259" key="6">
    <source>
        <dbReference type="PROSITE" id="PS50262"/>
    </source>
</evidence>
<evidence type="ECO:0000256" key="4">
    <source>
        <dbReference type="ARBA" id="ARBA00023136"/>
    </source>
</evidence>
<evidence type="ECO:0000256" key="1">
    <source>
        <dbReference type="ARBA" id="ARBA00004370"/>
    </source>
</evidence>
<dbReference type="Gene3D" id="1.20.1070.10">
    <property type="entry name" value="Rhodopsin 7-helix transmembrane proteins"/>
    <property type="match status" value="1"/>
</dbReference>
<dbReference type="EnsemblMetazoa" id="CJA00997a.1">
    <property type="protein sequence ID" value="CJA00997a.1"/>
    <property type="gene ID" value="WBGene00120201"/>
</dbReference>
<feature type="transmembrane region" description="Helical" evidence="5">
    <location>
        <begin position="49"/>
        <end position="67"/>
    </location>
</feature>
<feature type="transmembrane region" description="Helical" evidence="5">
    <location>
        <begin position="166"/>
        <end position="186"/>
    </location>
</feature>
<keyword evidence="4 5" id="KW-0472">Membrane</keyword>
<accession>A0A8R1DFY2</accession>
<dbReference type="Pfam" id="PF00001">
    <property type="entry name" value="7tm_1"/>
    <property type="match status" value="1"/>
</dbReference>
<dbReference type="GO" id="GO:0004930">
    <property type="term" value="F:G protein-coupled receptor activity"/>
    <property type="evidence" value="ECO:0007669"/>
    <property type="project" value="InterPro"/>
</dbReference>